<dbReference type="InterPro" id="IPR048258">
    <property type="entry name" value="Cyclins_cyclin-box"/>
</dbReference>
<dbReference type="GO" id="GO:2000045">
    <property type="term" value="P:regulation of G1/S transition of mitotic cell cycle"/>
    <property type="evidence" value="ECO:0007669"/>
    <property type="project" value="InterPro"/>
</dbReference>
<reference evidence="8 9" key="1">
    <citation type="submission" date="2020-12" db="EMBL/GenBank/DDBJ databases">
        <title>Effect of drift, selection, and recombination on the evolution of hybrid genomes in Candida yeast pathogens.</title>
        <authorList>
            <person name="Mixao V."/>
            <person name="Ksiezopolska E."/>
            <person name="Saus E."/>
            <person name="Boekhout T."/>
            <person name="Gacser A."/>
            <person name="Gabaldon T."/>
        </authorList>
    </citation>
    <scope>NUCLEOTIDE SEQUENCE [LARGE SCALE GENOMIC DNA]</scope>
    <source>
        <strain evidence="8 9">BP57</strain>
    </source>
</reference>
<accession>A0A8H8DCA2</accession>
<evidence type="ECO:0000256" key="5">
    <source>
        <dbReference type="RuleBase" id="RU000383"/>
    </source>
</evidence>
<dbReference type="Gene3D" id="1.10.472.10">
    <property type="entry name" value="Cyclin-like"/>
    <property type="match status" value="2"/>
</dbReference>
<dbReference type="InterPro" id="IPR013763">
    <property type="entry name" value="Cyclin-like_dom"/>
</dbReference>
<keyword evidence="3 5" id="KW-0195">Cyclin</keyword>
<evidence type="ECO:0000259" key="7">
    <source>
        <dbReference type="SMART" id="SM00385"/>
    </source>
</evidence>
<dbReference type="InterPro" id="IPR004367">
    <property type="entry name" value="Cyclin_C-dom"/>
</dbReference>
<feature type="compositionally biased region" description="Low complexity" evidence="6">
    <location>
        <begin position="655"/>
        <end position="695"/>
    </location>
</feature>
<dbReference type="PIRSF" id="PIRSF001770">
    <property type="entry name" value="Cyclin_CLN"/>
    <property type="match status" value="1"/>
</dbReference>
<dbReference type="EMBL" id="JAEOAQ010000005">
    <property type="protein sequence ID" value="KAG5418596.1"/>
    <property type="molecule type" value="Genomic_DNA"/>
</dbReference>
<dbReference type="InterPro" id="IPR039361">
    <property type="entry name" value="Cyclin"/>
</dbReference>
<dbReference type="GO" id="GO:0016538">
    <property type="term" value="F:cyclin-dependent protein serine/threonine kinase regulator activity"/>
    <property type="evidence" value="ECO:0007669"/>
    <property type="project" value="UniProtKB-ARBA"/>
</dbReference>
<sequence length="779" mass="87713">MSHEPQHHGQQHHHKPKYGPPQHIRPRPYHAMLELLESQANKKLTNEYSTEIVQTLAHLESASSVNPAMIDLQPEIQWFMRPFLLDFLIELHSSFRLQPQTLFLCLNIIDRYCAKRIVFKRHYQLVGCTALWIAGKYEDKKSRVPTLKELTIMCRNAYDEEMFVQMEMHILSTLEWAIGHPTLEDCLQLSIKHSNIVSSSITTPPRYNNLQSAAHGNIEQVTKSASASTLSAVTAVGRFLCELSLYDKFFLSVPTSLVAYTANLLACSMLQIPNASIALKELLENVLIEPKRRQYLRTKMQNRLKRKQERQLRKQQKYRQYQQQQQQQQQSTKPNLQNVGAVPKFPLKQKLNTLYSNNNDSNYSHQTTIANRHSSIADDIDLDYEESEDIDTDTDVDRDVTIDHDALDDEEPVFNDTHDTTFDDDDEADHDEIENKSPKIHGAFLNGLDESTLLTIKKIALLLILQLNKVTEVLTKKYEEVGVIHVLKKFHEKNSFLIQSIYENKEKIVANCESTTASIESRFIQTIEILLQFPQLSDPTLDSDSETDSEEEEDEEGEEGEYCVNPYSSYKAYESDDYFSIRGSGAGHLRTPKSPHPFFGPSSTLGFDSINSIAPPVTPPSASSQYSVFSNKRSGGSQTNSVTSNCNTPTHFPVSSFSSSSVTGIQQQQQQLQSQSQSQPQQQQSVMMMGSSQPSLCRTKSKIRKKRAMMQSSATSINAGVSSGPSVMIPPILPTVAAGATTTTGHENRSMTGKFSPIKPVTSNSASLNASSPLMNQYF</sequence>
<dbReference type="GO" id="GO:0044843">
    <property type="term" value="P:cell cycle G1/S phase transition"/>
    <property type="evidence" value="ECO:0007669"/>
    <property type="project" value="UniProtKB-ARBA"/>
</dbReference>
<dbReference type="AlphaFoldDB" id="A0A8H8DCA2"/>
<feature type="compositionally biased region" description="Low complexity" evidence="6">
    <location>
        <begin position="320"/>
        <end position="330"/>
    </location>
</feature>
<evidence type="ECO:0000313" key="9">
    <source>
        <dbReference type="Proteomes" id="UP000669133"/>
    </source>
</evidence>
<comment type="similarity">
    <text evidence="1 5">Belongs to the cyclin family.</text>
</comment>
<feature type="region of interest" description="Disordered" evidence="6">
    <location>
        <begin position="320"/>
        <end position="340"/>
    </location>
</feature>
<protein>
    <recommendedName>
        <fullName evidence="7">Cyclin-like domain-containing protein</fullName>
    </recommendedName>
</protein>
<dbReference type="InterPro" id="IPR036915">
    <property type="entry name" value="Cyclin-like_sf"/>
</dbReference>
<dbReference type="InterPro" id="IPR014399">
    <property type="entry name" value="Cyclin_CLN"/>
</dbReference>
<dbReference type="PROSITE" id="PS00292">
    <property type="entry name" value="CYCLINS"/>
    <property type="match status" value="1"/>
</dbReference>
<dbReference type="GO" id="GO:0030447">
    <property type="term" value="P:filamentous growth"/>
    <property type="evidence" value="ECO:0007669"/>
    <property type="project" value="UniProtKB-ARBA"/>
</dbReference>
<organism evidence="8 9">
    <name type="scientific">Candida metapsilosis</name>
    <dbReference type="NCBI Taxonomy" id="273372"/>
    <lineage>
        <taxon>Eukaryota</taxon>
        <taxon>Fungi</taxon>
        <taxon>Dikarya</taxon>
        <taxon>Ascomycota</taxon>
        <taxon>Saccharomycotina</taxon>
        <taxon>Pichiomycetes</taxon>
        <taxon>Debaryomycetaceae</taxon>
        <taxon>Candida/Lodderomyces clade</taxon>
        <taxon>Candida</taxon>
    </lineage>
</organism>
<feature type="compositionally biased region" description="Acidic residues" evidence="6">
    <location>
        <begin position="422"/>
        <end position="431"/>
    </location>
</feature>
<feature type="compositionally biased region" description="Polar residues" evidence="6">
    <location>
        <begin position="620"/>
        <end position="650"/>
    </location>
</feature>
<evidence type="ECO:0000313" key="8">
    <source>
        <dbReference type="EMBL" id="KAG5418596.1"/>
    </source>
</evidence>
<keyword evidence="4" id="KW-0131">Cell cycle</keyword>
<dbReference type="OrthoDB" id="5590282at2759"/>
<dbReference type="SMART" id="SM00385">
    <property type="entry name" value="CYCLIN"/>
    <property type="match status" value="1"/>
</dbReference>
<dbReference type="Proteomes" id="UP000669133">
    <property type="component" value="Unassembled WGS sequence"/>
</dbReference>
<feature type="region of interest" description="Disordered" evidence="6">
    <location>
        <begin position="1"/>
        <end position="23"/>
    </location>
</feature>
<feature type="domain" description="Cyclin-like" evidence="7">
    <location>
        <begin position="86"/>
        <end position="172"/>
    </location>
</feature>
<feature type="compositionally biased region" description="Acidic residues" evidence="6">
    <location>
        <begin position="541"/>
        <end position="561"/>
    </location>
</feature>
<keyword evidence="2" id="KW-0132">Cell division</keyword>
<feature type="region of interest" description="Disordered" evidence="6">
    <location>
        <begin position="410"/>
        <end position="431"/>
    </location>
</feature>
<dbReference type="FunFam" id="1.10.472.10:FF:000010">
    <property type="entry name" value="G1/S-specific cyclin Cln1"/>
    <property type="match status" value="1"/>
</dbReference>
<evidence type="ECO:0000256" key="2">
    <source>
        <dbReference type="ARBA" id="ARBA00022618"/>
    </source>
</evidence>
<dbReference type="PANTHER" id="PTHR10177">
    <property type="entry name" value="CYCLINS"/>
    <property type="match status" value="1"/>
</dbReference>
<keyword evidence="9" id="KW-1185">Reference proteome</keyword>
<evidence type="ECO:0000256" key="6">
    <source>
        <dbReference type="SAM" id="MobiDB-lite"/>
    </source>
</evidence>
<feature type="region of interest" description="Disordered" evidence="6">
    <location>
        <begin position="537"/>
        <end position="563"/>
    </location>
</feature>
<dbReference type="SUPFAM" id="SSF47954">
    <property type="entry name" value="Cyclin-like"/>
    <property type="match status" value="2"/>
</dbReference>
<dbReference type="Pfam" id="PF00134">
    <property type="entry name" value="Cyclin_N"/>
    <property type="match status" value="1"/>
</dbReference>
<dbReference type="GO" id="GO:0051301">
    <property type="term" value="P:cell division"/>
    <property type="evidence" value="ECO:0007669"/>
    <property type="project" value="UniProtKB-KW"/>
</dbReference>
<dbReference type="InterPro" id="IPR006671">
    <property type="entry name" value="Cyclin_N"/>
</dbReference>
<evidence type="ECO:0000256" key="1">
    <source>
        <dbReference type="ARBA" id="ARBA00008742"/>
    </source>
</evidence>
<comment type="caution">
    <text evidence="8">The sequence shown here is derived from an EMBL/GenBank/DDBJ whole genome shotgun (WGS) entry which is preliminary data.</text>
</comment>
<dbReference type="RefSeq" id="XP_067547712.1">
    <property type="nucleotide sequence ID" value="XM_067693164.1"/>
</dbReference>
<dbReference type="GeneID" id="93652753"/>
<name>A0A8H8DCA2_9ASCO</name>
<evidence type="ECO:0000256" key="3">
    <source>
        <dbReference type="ARBA" id="ARBA00023127"/>
    </source>
</evidence>
<proteinExistence type="inferred from homology"/>
<dbReference type="CDD" id="cd20559">
    <property type="entry name" value="CYCLIN_ScCLN_like"/>
    <property type="match status" value="1"/>
</dbReference>
<feature type="region of interest" description="Disordered" evidence="6">
    <location>
        <begin position="610"/>
        <end position="697"/>
    </location>
</feature>
<gene>
    <name evidence="8" type="ORF">I9W82_004124</name>
</gene>
<dbReference type="Pfam" id="PF02984">
    <property type="entry name" value="Cyclin_C"/>
    <property type="match status" value="1"/>
</dbReference>
<evidence type="ECO:0000256" key="4">
    <source>
        <dbReference type="ARBA" id="ARBA00023306"/>
    </source>
</evidence>